<evidence type="ECO:0000256" key="1">
    <source>
        <dbReference type="ARBA" id="ARBA00023002"/>
    </source>
</evidence>
<evidence type="ECO:0000313" key="5">
    <source>
        <dbReference type="Proteomes" id="UP001205890"/>
    </source>
</evidence>
<evidence type="ECO:0000313" key="4">
    <source>
        <dbReference type="EMBL" id="MCP8940386.1"/>
    </source>
</evidence>
<accession>A0ABT1LHF9</accession>
<dbReference type="CDD" id="cd05300">
    <property type="entry name" value="2-Hacid_dh_1"/>
    <property type="match status" value="1"/>
</dbReference>
<dbReference type="InterPro" id="IPR006140">
    <property type="entry name" value="D-isomer_DH_NAD-bd"/>
</dbReference>
<dbReference type="Gene3D" id="3.40.50.720">
    <property type="entry name" value="NAD(P)-binding Rossmann-like Domain"/>
    <property type="match status" value="2"/>
</dbReference>
<dbReference type="PANTHER" id="PTHR43333:SF1">
    <property type="entry name" value="D-ISOMER SPECIFIC 2-HYDROXYACID DEHYDROGENASE NAD-BINDING DOMAIN-CONTAINING PROTEIN"/>
    <property type="match status" value="1"/>
</dbReference>
<dbReference type="RefSeq" id="WP_254745044.1">
    <property type="nucleotide sequence ID" value="NZ_JANCLU010000020.1"/>
</dbReference>
<name>A0ABT1LHF9_9HYPH</name>
<feature type="domain" description="D-isomer specific 2-hydroxyacid dehydrogenase NAD-binding" evidence="3">
    <location>
        <begin position="107"/>
        <end position="280"/>
    </location>
</feature>
<comment type="caution">
    <text evidence="4">The sequence shown here is derived from an EMBL/GenBank/DDBJ whole genome shotgun (WGS) entry which is preliminary data.</text>
</comment>
<organism evidence="4 5">
    <name type="scientific">Alsobacter ponti</name>
    <dbReference type="NCBI Taxonomy" id="2962936"/>
    <lineage>
        <taxon>Bacteria</taxon>
        <taxon>Pseudomonadati</taxon>
        <taxon>Pseudomonadota</taxon>
        <taxon>Alphaproteobacteria</taxon>
        <taxon>Hyphomicrobiales</taxon>
        <taxon>Alsobacteraceae</taxon>
        <taxon>Alsobacter</taxon>
    </lineage>
</organism>
<dbReference type="InterPro" id="IPR036291">
    <property type="entry name" value="NAD(P)-bd_dom_sf"/>
</dbReference>
<sequence length="317" mass="34472">MTDGTGLRIAVGGDINEARLAELRAIAPGADIAFHADQKALDAAIPDANVVAGLVPAEALARAGRLKWVHSWAAGPDPQLYPAFVESPVVLTCSKGNGAIPLAEHAMMLMLMLNRNALHWVEAQRHRRWDRIVHGELNGLTVGIIGTGYSGADLALKCKAFHMRVLGLRRGGAPAPNVDRMYRRDELREMLAECDFVVMTAPKTPETVDMLGEAEFRAMKPTAFYICFSRGGVANDKALYRALSENWIAGAGLDAHDVEPLPPESPFWSLPNTIITPHNGATSAQTPERGYRIFVDNLARYVAGRELVNVVDKRAGY</sequence>
<dbReference type="PANTHER" id="PTHR43333">
    <property type="entry name" value="2-HACID_DH_C DOMAIN-CONTAINING PROTEIN"/>
    <property type="match status" value="1"/>
</dbReference>
<protein>
    <submittedName>
        <fullName evidence="4">D-2-hydroxyacid dehydrogenase</fullName>
    </submittedName>
</protein>
<dbReference type="Proteomes" id="UP001205890">
    <property type="component" value="Unassembled WGS sequence"/>
</dbReference>
<gene>
    <name evidence="4" type="ORF">NK718_17805</name>
</gene>
<keyword evidence="2" id="KW-0520">NAD</keyword>
<keyword evidence="5" id="KW-1185">Reference proteome</keyword>
<dbReference type="SUPFAM" id="SSF52283">
    <property type="entry name" value="Formate/glycerate dehydrogenase catalytic domain-like"/>
    <property type="match status" value="1"/>
</dbReference>
<dbReference type="EMBL" id="JANCLU010000020">
    <property type="protein sequence ID" value="MCP8940386.1"/>
    <property type="molecule type" value="Genomic_DNA"/>
</dbReference>
<keyword evidence="1" id="KW-0560">Oxidoreductase</keyword>
<dbReference type="SUPFAM" id="SSF51735">
    <property type="entry name" value="NAD(P)-binding Rossmann-fold domains"/>
    <property type="match status" value="1"/>
</dbReference>
<dbReference type="Pfam" id="PF02826">
    <property type="entry name" value="2-Hacid_dh_C"/>
    <property type="match status" value="1"/>
</dbReference>
<reference evidence="4 5" key="1">
    <citation type="submission" date="2022-07" db="EMBL/GenBank/DDBJ databases">
        <authorList>
            <person name="Li W.-J."/>
            <person name="Deng Q.-Q."/>
        </authorList>
    </citation>
    <scope>NUCLEOTIDE SEQUENCE [LARGE SCALE GENOMIC DNA]</scope>
    <source>
        <strain evidence="4 5">SYSU M60028</strain>
    </source>
</reference>
<evidence type="ECO:0000256" key="2">
    <source>
        <dbReference type="ARBA" id="ARBA00023027"/>
    </source>
</evidence>
<evidence type="ECO:0000259" key="3">
    <source>
        <dbReference type="Pfam" id="PF02826"/>
    </source>
</evidence>
<proteinExistence type="predicted"/>